<reference evidence="2" key="1">
    <citation type="journal article" date="2021" name="PeerJ">
        <title>Extensive microbial diversity within the chicken gut microbiome revealed by metagenomics and culture.</title>
        <authorList>
            <person name="Gilroy R."/>
            <person name="Ravi A."/>
            <person name="Getino M."/>
            <person name="Pursley I."/>
            <person name="Horton D.L."/>
            <person name="Alikhan N.F."/>
            <person name="Baker D."/>
            <person name="Gharbi K."/>
            <person name="Hall N."/>
            <person name="Watson M."/>
            <person name="Adriaenssens E.M."/>
            <person name="Foster-Nyarko E."/>
            <person name="Jarju S."/>
            <person name="Secka A."/>
            <person name="Antonio M."/>
            <person name="Oren A."/>
            <person name="Chaudhuri R.R."/>
            <person name="La Ragione R."/>
            <person name="Hildebrand F."/>
            <person name="Pallen M.J."/>
        </authorList>
    </citation>
    <scope>NUCLEOTIDE SEQUENCE</scope>
    <source>
        <strain evidence="2">5032</strain>
    </source>
</reference>
<name>A0A9D2HN35_9BACT</name>
<gene>
    <name evidence="2" type="ORF">H9784_06900</name>
</gene>
<comment type="caution">
    <text evidence="2">The sequence shown here is derived from an EMBL/GenBank/DDBJ whole genome shotgun (WGS) entry which is preliminary data.</text>
</comment>
<dbReference type="Proteomes" id="UP000823821">
    <property type="component" value="Unassembled WGS sequence"/>
</dbReference>
<proteinExistence type="predicted"/>
<reference evidence="2" key="2">
    <citation type="submission" date="2021-04" db="EMBL/GenBank/DDBJ databases">
        <authorList>
            <person name="Gilroy R."/>
        </authorList>
    </citation>
    <scope>NUCLEOTIDE SEQUENCE</scope>
    <source>
        <strain evidence="2">5032</strain>
    </source>
</reference>
<feature type="transmembrane region" description="Helical" evidence="1">
    <location>
        <begin position="256"/>
        <end position="285"/>
    </location>
</feature>
<feature type="transmembrane region" description="Helical" evidence="1">
    <location>
        <begin position="383"/>
        <end position="401"/>
    </location>
</feature>
<dbReference type="AlphaFoldDB" id="A0A9D2HN35"/>
<evidence type="ECO:0000313" key="2">
    <source>
        <dbReference type="EMBL" id="HJA79277.1"/>
    </source>
</evidence>
<keyword evidence="1" id="KW-1133">Transmembrane helix</keyword>
<protein>
    <submittedName>
        <fullName evidence="2">Uncharacterized protein</fullName>
    </submittedName>
</protein>
<keyword evidence="1" id="KW-0812">Transmembrane</keyword>
<feature type="transmembrane region" description="Helical" evidence="1">
    <location>
        <begin position="305"/>
        <end position="326"/>
    </location>
</feature>
<evidence type="ECO:0000256" key="1">
    <source>
        <dbReference type="SAM" id="Phobius"/>
    </source>
</evidence>
<accession>A0A9D2HN35</accession>
<evidence type="ECO:0000313" key="3">
    <source>
        <dbReference type="Proteomes" id="UP000823821"/>
    </source>
</evidence>
<dbReference type="EMBL" id="DWZD01000040">
    <property type="protein sequence ID" value="HJA79277.1"/>
    <property type="molecule type" value="Genomic_DNA"/>
</dbReference>
<sequence length="422" mass="47385">MRIVHVPFFILRFPLVVVLSVALPVLGLVAASMDMPRSGPQAERELAKEKEEAELRQETLRQCLVEDMQEKRRAKAVLSAASRASLAWRAVVPPDGLRPPEPLTRLADDVVVTLTWADTKPEEAAYEGLVALLASPERYLGLVPAEESRKDFLQSAFEKLGCSSSWKEKDGFGICLRESVVQGPAGETKAIQAVAVTIMFDMPVFWFAQRLSRGDMSQETEEVEAALQARFDSLSALFWEKHGIAGIVRAFRNPVLLLPALLLGWYFALEYGFGLLCAVLLSGVWTLLSLPLELAGFDVSVARPYWLAAAANSLVAMTVVLLVGFLRRKVSAEVLEDRLRTCESELAARLVQERDRTQSQWQKRHEEKLLAVVQDRSLRNWRYLLTAIFLLAWLLLEGAWLQEAWESERIFSDTQQARAFCL</sequence>
<keyword evidence="1" id="KW-0472">Membrane</keyword>
<organism evidence="2 3">
    <name type="scientific">Candidatus Desulfovibrio intestinavium</name>
    <dbReference type="NCBI Taxonomy" id="2838534"/>
    <lineage>
        <taxon>Bacteria</taxon>
        <taxon>Pseudomonadati</taxon>
        <taxon>Thermodesulfobacteriota</taxon>
        <taxon>Desulfovibrionia</taxon>
        <taxon>Desulfovibrionales</taxon>
        <taxon>Desulfovibrionaceae</taxon>
        <taxon>Desulfovibrio</taxon>
    </lineage>
</organism>